<proteinExistence type="predicted"/>
<accession>A0ABU7DC96</accession>
<gene>
    <name evidence="1" type="ORF">CHARACLAT_032610</name>
</gene>
<organism evidence="1 2">
    <name type="scientific">Characodon lateralis</name>
    <dbReference type="NCBI Taxonomy" id="208331"/>
    <lineage>
        <taxon>Eukaryota</taxon>
        <taxon>Metazoa</taxon>
        <taxon>Chordata</taxon>
        <taxon>Craniata</taxon>
        <taxon>Vertebrata</taxon>
        <taxon>Euteleostomi</taxon>
        <taxon>Actinopterygii</taxon>
        <taxon>Neopterygii</taxon>
        <taxon>Teleostei</taxon>
        <taxon>Neoteleostei</taxon>
        <taxon>Acanthomorphata</taxon>
        <taxon>Ovalentaria</taxon>
        <taxon>Atherinomorphae</taxon>
        <taxon>Cyprinodontiformes</taxon>
        <taxon>Goodeidae</taxon>
        <taxon>Characodon</taxon>
    </lineage>
</organism>
<dbReference type="Proteomes" id="UP001352852">
    <property type="component" value="Unassembled WGS sequence"/>
</dbReference>
<reference evidence="1 2" key="1">
    <citation type="submission" date="2021-06" db="EMBL/GenBank/DDBJ databases">
        <authorList>
            <person name="Palmer J.M."/>
        </authorList>
    </citation>
    <scope>NUCLEOTIDE SEQUENCE [LARGE SCALE GENOMIC DNA]</scope>
    <source>
        <strain evidence="1 2">CL_MEX2019</strain>
        <tissue evidence="1">Muscle</tissue>
    </source>
</reference>
<sequence length="111" mass="12774">MQRRNIEGITYLNETNLYAQQGRPKKELPEKLTVHIESYPSILMVNLVEGKCVSEQFLQATGISAALTGLNTIQEFVRDLQLAYCSWGQSFKSHHTQTFLGHRLELWDFLC</sequence>
<protein>
    <submittedName>
        <fullName evidence="1">Uncharacterized protein</fullName>
    </submittedName>
</protein>
<keyword evidence="2" id="KW-1185">Reference proteome</keyword>
<dbReference type="EMBL" id="JAHUTJ010022342">
    <property type="protein sequence ID" value="MED6272659.1"/>
    <property type="molecule type" value="Genomic_DNA"/>
</dbReference>
<comment type="caution">
    <text evidence="1">The sequence shown here is derived from an EMBL/GenBank/DDBJ whole genome shotgun (WGS) entry which is preliminary data.</text>
</comment>
<evidence type="ECO:0000313" key="1">
    <source>
        <dbReference type="EMBL" id="MED6272659.1"/>
    </source>
</evidence>
<name>A0ABU7DC96_9TELE</name>
<evidence type="ECO:0000313" key="2">
    <source>
        <dbReference type="Proteomes" id="UP001352852"/>
    </source>
</evidence>